<evidence type="ECO:0000256" key="1">
    <source>
        <dbReference type="SAM" id="MobiDB-lite"/>
    </source>
</evidence>
<evidence type="ECO:0000313" key="2">
    <source>
        <dbReference type="EnsemblMetazoa" id="G6309.1:cds"/>
    </source>
</evidence>
<reference evidence="2" key="1">
    <citation type="submission" date="2022-08" db="UniProtKB">
        <authorList>
            <consortium name="EnsemblMetazoa"/>
        </authorList>
    </citation>
    <scope>IDENTIFICATION</scope>
    <source>
        <strain evidence="2">05x7-T-G4-1.051#20</strain>
    </source>
</reference>
<evidence type="ECO:0000313" key="3">
    <source>
        <dbReference type="Proteomes" id="UP000005408"/>
    </source>
</evidence>
<name>A0A8W8NL38_MAGGI</name>
<organism evidence="2 3">
    <name type="scientific">Magallana gigas</name>
    <name type="common">Pacific oyster</name>
    <name type="synonym">Crassostrea gigas</name>
    <dbReference type="NCBI Taxonomy" id="29159"/>
    <lineage>
        <taxon>Eukaryota</taxon>
        <taxon>Metazoa</taxon>
        <taxon>Spiralia</taxon>
        <taxon>Lophotrochozoa</taxon>
        <taxon>Mollusca</taxon>
        <taxon>Bivalvia</taxon>
        <taxon>Autobranchia</taxon>
        <taxon>Pteriomorphia</taxon>
        <taxon>Ostreida</taxon>
        <taxon>Ostreoidea</taxon>
        <taxon>Ostreidae</taxon>
        <taxon>Magallana</taxon>
    </lineage>
</organism>
<protein>
    <submittedName>
        <fullName evidence="2">Uncharacterized protein</fullName>
    </submittedName>
</protein>
<accession>A0A8W8NL38</accession>
<feature type="compositionally biased region" description="Polar residues" evidence="1">
    <location>
        <begin position="186"/>
        <end position="196"/>
    </location>
</feature>
<proteinExistence type="predicted"/>
<dbReference type="AlphaFoldDB" id="A0A8W8NL38"/>
<sequence>MLIDISNLLEPQLENVKRATSQNRENHLSDPLPSPTTHFFKSLNMSERKKQIRFLENDDLSLLKEVLAKNPFKDRTKWSEISDTVSRGSFVVDGRRVRERTNLMLDHHKKSNAESKKKSGVVEEYDEKTALLDDILELKEEEEKVKETEKEKKSADDQKGKDVRKRALENLSKDEEENQTPKKRTSSTNVMEYLQTKVNIENENKREELKLRSEELRLERERFELEREERRERIETEKKEKAFMLQLLEKVLNQK</sequence>
<feature type="compositionally biased region" description="Basic and acidic residues" evidence="1">
    <location>
        <begin position="143"/>
        <end position="173"/>
    </location>
</feature>
<dbReference type="PANTHER" id="PTHR37558">
    <property type="entry name" value="HTH CENPB-TYPE DOMAIN-CONTAINING PROTEIN"/>
    <property type="match status" value="1"/>
</dbReference>
<dbReference type="Proteomes" id="UP000005408">
    <property type="component" value="Unassembled WGS sequence"/>
</dbReference>
<keyword evidence="3" id="KW-1185">Reference proteome</keyword>
<dbReference type="PANTHER" id="PTHR37558:SF1">
    <property type="entry name" value="HTH CENPB-TYPE DOMAIN-CONTAINING PROTEIN"/>
    <property type="match status" value="1"/>
</dbReference>
<dbReference type="EnsemblMetazoa" id="G6309.1">
    <property type="protein sequence ID" value="G6309.1:cds"/>
    <property type="gene ID" value="G6309"/>
</dbReference>
<feature type="region of interest" description="Disordered" evidence="1">
    <location>
        <begin position="143"/>
        <end position="196"/>
    </location>
</feature>